<name>A0AAV6UIP8_9ARAC</name>
<dbReference type="EMBL" id="JAFNEN010000394">
    <property type="protein sequence ID" value="KAG8183974.1"/>
    <property type="molecule type" value="Genomic_DNA"/>
</dbReference>
<organism evidence="2 3">
    <name type="scientific">Oedothorax gibbosus</name>
    <dbReference type="NCBI Taxonomy" id="931172"/>
    <lineage>
        <taxon>Eukaryota</taxon>
        <taxon>Metazoa</taxon>
        <taxon>Ecdysozoa</taxon>
        <taxon>Arthropoda</taxon>
        <taxon>Chelicerata</taxon>
        <taxon>Arachnida</taxon>
        <taxon>Araneae</taxon>
        <taxon>Araneomorphae</taxon>
        <taxon>Entelegynae</taxon>
        <taxon>Araneoidea</taxon>
        <taxon>Linyphiidae</taxon>
        <taxon>Erigoninae</taxon>
        <taxon>Oedothorax</taxon>
    </lineage>
</organism>
<evidence type="ECO:0000313" key="2">
    <source>
        <dbReference type="EMBL" id="KAG8183974.1"/>
    </source>
</evidence>
<proteinExistence type="predicted"/>
<sequence>MNTINRQDPGPPNGLDGLTGPWYNAPGTHAKAHARVGPRRFDLIRRGVLKGVLKESWLLFLVGGLFYGRLGGRVTGHFPWNESVCCFFAMELFRWLRIWSRGLIGTRLICIVISEGASVPMTKDGRHRANPASHLSLGALTSTLPVPWGPVMMDGWAPSSRDRAPPHSSQEAIFFALIPFYVILAHVLVRE</sequence>
<comment type="caution">
    <text evidence="2">The sequence shown here is derived from an EMBL/GenBank/DDBJ whole genome shotgun (WGS) entry which is preliminary data.</text>
</comment>
<keyword evidence="1" id="KW-0812">Transmembrane</keyword>
<dbReference type="AlphaFoldDB" id="A0AAV6UIP8"/>
<feature type="transmembrane region" description="Helical" evidence="1">
    <location>
        <begin position="172"/>
        <end position="189"/>
    </location>
</feature>
<keyword evidence="1" id="KW-0472">Membrane</keyword>
<evidence type="ECO:0000313" key="3">
    <source>
        <dbReference type="Proteomes" id="UP000827092"/>
    </source>
</evidence>
<protein>
    <submittedName>
        <fullName evidence="2">Uncharacterized protein</fullName>
    </submittedName>
</protein>
<dbReference type="Proteomes" id="UP000827092">
    <property type="component" value="Unassembled WGS sequence"/>
</dbReference>
<gene>
    <name evidence="2" type="ORF">JTE90_007407</name>
</gene>
<reference evidence="2 3" key="1">
    <citation type="journal article" date="2022" name="Nat. Ecol. Evol.">
        <title>A masculinizing supergene underlies an exaggerated male reproductive morph in a spider.</title>
        <authorList>
            <person name="Hendrickx F."/>
            <person name="De Corte Z."/>
            <person name="Sonet G."/>
            <person name="Van Belleghem S.M."/>
            <person name="Kostlbacher S."/>
            <person name="Vangestel C."/>
        </authorList>
    </citation>
    <scope>NUCLEOTIDE SEQUENCE [LARGE SCALE GENOMIC DNA]</scope>
    <source>
        <strain evidence="2">W744_W776</strain>
    </source>
</reference>
<keyword evidence="3" id="KW-1185">Reference proteome</keyword>
<keyword evidence="1" id="KW-1133">Transmembrane helix</keyword>
<accession>A0AAV6UIP8</accession>
<evidence type="ECO:0000256" key="1">
    <source>
        <dbReference type="SAM" id="Phobius"/>
    </source>
</evidence>